<protein>
    <submittedName>
        <fullName evidence="1">Uncharacterized protein</fullName>
    </submittedName>
</protein>
<keyword evidence="2" id="KW-1185">Reference proteome</keyword>
<reference evidence="1 2" key="1">
    <citation type="submission" date="2016-11" db="EMBL/GenBank/DDBJ databases">
        <title>Paenibacillus species isolates.</title>
        <authorList>
            <person name="Beno S.M."/>
        </authorList>
    </citation>
    <scope>NUCLEOTIDE SEQUENCE [LARGE SCALE GENOMIC DNA]</scope>
    <source>
        <strain evidence="1 2">FSL H7-0433</strain>
    </source>
</reference>
<sequence length="69" mass="7888">METAENLKKLYEITKVAEKQLESHFKDSEYRPIIIMMRRDGAYDHGVLAFALGAHVVSNHDHSIGKFSI</sequence>
<name>A0ABX3GQC6_9BACL</name>
<proteinExistence type="predicted"/>
<accession>A0ABX3GQC6</accession>
<dbReference type="Proteomes" id="UP000187158">
    <property type="component" value="Unassembled WGS sequence"/>
</dbReference>
<dbReference type="EMBL" id="MPVP01000050">
    <property type="protein sequence ID" value="OMD34658.1"/>
    <property type="molecule type" value="Genomic_DNA"/>
</dbReference>
<evidence type="ECO:0000313" key="1">
    <source>
        <dbReference type="EMBL" id="OMD34658.1"/>
    </source>
</evidence>
<dbReference type="RefSeq" id="WP_076218667.1">
    <property type="nucleotide sequence ID" value="NZ_MPTJ01000018.1"/>
</dbReference>
<organism evidence="1 2">
    <name type="scientific">Paenibacillus odorifer</name>
    <dbReference type="NCBI Taxonomy" id="189426"/>
    <lineage>
        <taxon>Bacteria</taxon>
        <taxon>Bacillati</taxon>
        <taxon>Bacillota</taxon>
        <taxon>Bacilli</taxon>
        <taxon>Bacillales</taxon>
        <taxon>Paenibacillaceae</taxon>
        <taxon>Paenibacillus</taxon>
    </lineage>
</organism>
<gene>
    <name evidence="1" type="ORF">BSO21_10865</name>
</gene>
<evidence type="ECO:0000313" key="2">
    <source>
        <dbReference type="Proteomes" id="UP000187158"/>
    </source>
</evidence>
<comment type="caution">
    <text evidence="1">The sequence shown here is derived from an EMBL/GenBank/DDBJ whole genome shotgun (WGS) entry which is preliminary data.</text>
</comment>